<dbReference type="Proteomes" id="UP000005435">
    <property type="component" value="Chromosome"/>
</dbReference>
<dbReference type="STRING" id="720554.Clocl_2214"/>
<accession>G8LXQ3</accession>
<dbReference type="HOGENOM" id="CLU_3116305_0_0_9"/>
<dbReference type="RefSeq" id="WP_014255385.1">
    <property type="nucleotide sequence ID" value="NC_016627.1"/>
</dbReference>
<sequence>MFIVEEVFLTKDEDSRKKMLEDILVDMIKNAKDYEETKNSIHENPAEKDM</sequence>
<dbReference type="AlphaFoldDB" id="G8LXQ3"/>
<gene>
    <name evidence="1" type="ordered locus">Clocl_2214</name>
</gene>
<reference evidence="2" key="1">
    <citation type="submission" date="2011-12" db="EMBL/GenBank/DDBJ databases">
        <title>Complete sequence of Clostridium clariflavum DSM 19732.</title>
        <authorList>
            <consortium name="US DOE Joint Genome Institute"/>
            <person name="Lucas S."/>
            <person name="Han J."/>
            <person name="Lapidus A."/>
            <person name="Cheng J.-F."/>
            <person name="Goodwin L."/>
            <person name="Pitluck S."/>
            <person name="Peters L."/>
            <person name="Teshima H."/>
            <person name="Detter J.C."/>
            <person name="Han C."/>
            <person name="Tapia R."/>
            <person name="Land M."/>
            <person name="Hauser L."/>
            <person name="Kyrpides N."/>
            <person name="Ivanova N."/>
            <person name="Pagani I."/>
            <person name="Kitzmiller T."/>
            <person name="Lynd L."/>
            <person name="Izquierdo J."/>
            <person name="Woyke T."/>
        </authorList>
    </citation>
    <scope>NUCLEOTIDE SEQUENCE [LARGE SCALE GENOMIC DNA]</scope>
    <source>
        <strain evidence="2">DSM 19732 / NBRC 101661 / EBR45</strain>
    </source>
</reference>
<protein>
    <submittedName>
        <fullName evidence="1">Uncharacterized protein</fullName>
    </submittedName>
</protein>
<keyword evidence="2" id="KW-1185">Reference proteome</keyword>
<name>G8LXQ3_ACECE</name>
<dbReference type="EMBL" id="CP003065">
    <property type="protein sequence ID" value="AEV68806.1"/>
    <property type="molecule type" value="Genomic_DNA"/>
</dbReference>
<evidence type="ECO:0000313" key="2">
    <source>
        <dbReference type="Proteomes" id="UP000005435"/>
    </source>
</evidence>
<evidence type="ECO:0000313" key="1">
    <source>
        <dbReference type="EMBL" id="AEV68806.1"/>
    </source>
</evidence>
<reference evidence="1 2" key="2">
    <citation type="journal article" date="2012" name="Stand. Genomic Sci.">
        <title>Complete Genome Sequence of Clostridium clariflavum DSM 19732.</title>
        <authorList>
            <person name="Izquierdo J.A."/>
            <person name="Goodwin L."/>
            <person name="Davenport K.W."/>
            <person name="Teshima H."/>
            <person name="Bruce D."/>
            <person name="Detter C."/>
            <person name="Tapia R."/>
            <person name="Han S."/>
            <person name="Land M."/>
            <person name="Hauser L."/>
            <person name="Jeffries C.D."/>
            <person name="Han J."/>
            <person name="Pitluck S."/>
            <person name="Nolan M."/>
            <person name="Chen A."/>
            <person name="Huntemann M."/>
            <person name="Mavromatis K."/>
            <person name="Mikhailova N."/>
            <person name="Liolios K."/>
            <person name="Woyke T."/>
            <person name="Lynd L.R."/>
        </authorList>
    </citation>
    <scope>NUCLEOTIDE SEQUENCE [LARGE SCALE GENOMIC DNA]</scope>
    <source>
        <strain evidence="2">DSM 19732 / NBRC 101661 / EBR45</strain>
    </source>
</reference>
<organism evidence="1 2">
    <name type="scientific">Acetivibrio clariflavus (strain DSM 19732 / NBRC 101661 / EBR45)</name>
    <name type="common">Clostridium clariflavum</name>
    <dbReference type="NCBI Taxonomy" id="720554"/>
    <lineage>
        <taxon>Bacteria</taxon>
        <taxon>Bacillati</taxon>
        <taxon>Bacillota</taxon>
        <taxon>Clostridia</taxon>
        <taxon>Eubacteriales</taxon>
        <taxon>Oscillospiraceae</taxon>
        <taxon>Acetivibrio</taxon>
    </lineage>
</organism>
<dbReference type="KEGG" id="ccl:Clocl_2214"/>
<proteinExistence type="predicted"/>